<name>A0A1H8H9X7_9RHOB</name>
<dbReference type="PANTHER" id="PTHR35011:SF11">
    <property type="entry name" value="TRAP TRANSPORTER SMALL PERMEASE PROTEIN"/>
    <property type="match status" value="1"/>
</dbReference>
<feature type="transmembrane region" description="Helical" evidence="9">
    <location>
        <begin position="25"/>
        <end position="45"/>
    </location>
</feature>
<organism evidence="11 12">
    <name type="scientific">Pseudorhodobacter antarcticus</name>
    <dbReference type="NCBI Taxonomy" id="1077947"/>
    <lineage>
        <taxon>Bacteria</taxon>
        <taxon>Pseudomonadati</taxon>
        <taxon>Pseudomonadota</taxon>
        <taxon>Alphaproteobacteria</taxon>
        <taxon>Rhodobacterales</taxon>
        <taxon>Paracoccaceae</taxon>
        <taxon>Pseudorhodobacter</taxon>
    </lineage>
</organism>
<keyword evidence="2 9" id="KW-0813">Transport</keyword>
<evidence type="ECO:0000256" key="9">
    <source>
        <dbReference type="RuleBase" id="RU369079"/>
    </source>
</evidence>
<evidence type="ECO:0000313" key="11">
    <source>
        <dbReference type="EMBL" id="SEN52844.1"/>
    </source>
</evidence>
<keyword evidence="4 9" id="KW-0997">Cell inner membrane</keyword>
<keyword evidence="3" id="KW-1003">Cell membrane</keyword>
<dbReference type="InterPro" id="IPR007387">
    <property type="entry name" value="TRAP_DctQ"/>
</dbReference>
<evidence type="ECO:0000256" key="2">
    <source>
        <dbReference type="ARBA" id="ARBA00022448"/>
    </source>
</evidence>
<keyword evidence="7 9" id="KW-0472">Membrane</keyword>
<sequence length="196" mass="20771">MGAMLGLTNGLGVVNAAVLAACRNIGAAMVAAMVVIILLQVFFRYVLGTALAWPEEAARFLMLWTTGLMAPTAFRRGGFVSIEMLTRLLPTRPAALLTLALLGLSLTLMVVGIQIGWSEVTGLGGRFTTDSLHYPTALDFSTWNKVPKAWMMLSLVVGLALLISTCIELMLRNLATLAGAGPRLIVIPESVIGGAE</sequence>
<dbReference type="STRING" id="1077947.SAMN05216227_101650"/>
<comment type="subunit">
    <text evidence="9">The complex comprises the extracytoplasmic solute receptor protein and the two transmembrane proteins.</text>
</comment>
<dbReference type="InterPro" id="IPR055348">
    <property type="entry name" value="DctQ"/>
</dbReference>
<evidence type="ECO:0000256" key="3">
    <source>
        <dbReference type="ARBA" id="ARBA00022475"/>
    </source>
</evidence>
<dbReference type="AlphaFoldDB" id="A0A1H8H9X7"/>
<comment type="function">
    <text evidence="9">Part of the tripartite ATP-independent periplasmic (TRAP) transport system.</text>
</comment>
<protein>
    <recommendedName>
        <fullName evidence="9">TRAP transporter small permease protein</fullName>
    </recommendedName>
</protein>
<keyword evidence="5 9" id="KW-0812">Transmembrane</keyword>
<evidence type="ECO:0000256" key="4">
    <source>
        <dbReference type="ARBA" id="ARBA00022519"/>
    </source>
</evidence>
<dbReference type="EMBL" id="FOCO01000016">
    <property type="protein sequence ID" value="SEN52844.1"/>
    <property type="molecule type" value="Genomic_DNA"/>
</dbReference>
<dbReference type="RefSeq" id="WP_050519262.1">
    <property type="nucleotide sequence ID" value="NZ_FOCO01000016.1"/>
</dbReference>
<comment type="similarity">
    <text evidence="8 9">Belongs to the TRAP transporter small permease family.</text>
</comment>
<evidence type="ECO:0000256" key="5">
    <source>
        <dbReference type="ARBA" id="ARBA00022692"/>
    </source>
</evidence>
<dbReference type="PANTHER" id="PTHR35011">
    <property type="entry name" value="2,3-DIKETO-L-GULONATE TRAP TRANSPORTER SMALL PERMEASE PROTEIN YIAM"/>
    <property type="match status" value="1"/>
</dbReference>
<evidence type="ECO:0000256" key="6">
    <source>
        <dbReference type="ARBA" id="ARBA00022989"/>
    </source>
</evidence>
<keyword evidence="6 9" id="KW-1133">Transmembrane helix</keyword>
<feature type="transmembrane region" description="Helical" evidence="9">
    <location>
        <begin position="149"/>
        <end position="171"/>
    </location>
</feature>
<evidence type="ECO:0000256" key="7">
    <source>
        <dbReference type="ARBA" id="ARBA00023136"/>
    </source>
</evidence>
<feature type="domain" description="Tripartite ATP-independent periplasmic transporters DctQ component" evidence="10">
    <location>
        <begin position="33"/>
        <end position="174"/>
    </location>
</feature>
<comment type="subcellular location">
    <subcellularLocation>
        <location evidence="1 9">Cell inner membrane</location>
        <topology evidence="1 9">Multi-pass membrane protein</topology>
    </subcellularLocation>
</comment>
<dbReference type="Proteomes" id="UP000183002">
    <property type="component" value="Unassembled WGS sequence"/>
</dbReference>
<keyword evidence="12" id="KW-1185">Reference proteome</keyword>
<gene>
    <name evidence="11" type="ORF">SAMN05216227_101650</name>
</gene>
<dbReference type="GO" id="GO:0022857">
    <property type="term" value="F:transmembrane transporter activity"/>
    <property type="evidence" value="ECO:0007669"/>
    <property type="project" value="UniProtKB-UniRule"/>
</dbReference>
<dbReference type="GO" id="GO:0015740">
    <property type="term" value="P:C4-dicarboxylate transport"/>
    <property type="evidence" value="ECO:0007669"/>
    <property type="project" value="TreeGrafter"/>
</dbReference>
<accession>A0A1H8H9X7</accession>
<evidence type="ECO:0000259" key="10">
    <source>
        <dbReference type="Pfam" id="PF04290"/>
    </source>
</evidence>
<reference evidence="11 12" key="1">
    <citation type="submission" date="2016-10" db="EMBL/GenBank/DDBJ databases">
        <authorList>
            <person name="de Groot N.N."/>
        </authorList>
    </citation>
    <scope>NUCLEOTIDE SEQUENCE [LARGE SCALE GENOMIC DNA]</scope>
    <source>
        <strain evidence="11 12">CGMCC 1.10836</strain>
    </source>
</reference>
<proteinExistence type="inferred from homology"/>
<evidence type="ECO:0000256" key="8">
    <source>
        <dbReference type="ARBA" id="ARBA00038436"/>
    </source>
</evidence>
<dbReference type="Pfam" id="PF04290">
    <property type="entry name" value="DctQ"/>
    <property type="match status" value="1"/>
</dbReference>
<dbReference type="OrthoDB" id="4964541at2"/>
<evidence type="ECO:0000313" key="12">
    <source>
        <dbReference type="Proteomes" id="UP000183002"/>
    </source>
</evidence>
<dbReference type="GO" id="GO:0005886">
    <property type="term" value="C:plasma membrane"/>
    <property type="evidence" value="ECO:0007669"/>
    <property type="project" value="UniProtKB-SubCell"/>
</dbReference>
<evidence type="ECO:0000256" key="1">
    <source>
        <dbReference type="ARBA" id="ARBA00004429"/>
    </source>
</evidence>
<feature type="transmembrane region" description="Helical" evidence="9">
    <location>
        <begin position="94"/>
        <end position="117"/>
    </location>
</feature>
<feature type="transmembrane region" description="Helical" evidence="9">
    <location>
        <begin position="57"/>
        <end position="74"/>
    </location>
</feature>